<feature type="compositionally biased region" description="Basic residues" evidence="2">
    <location>
        <begin position="1028"/>
        <end position="1040"/>
    </location>
</feature>
<feature type="coiled-coil region" evidence="1">
    <location>
        <begin position="74"/>
        <end position="108"/>
    </location>
</feature>
<evidence type="ECO:0000313" key="4">
    <source>
        <dbReference type="WBParaSite" id="PSAMB.scaffold4479size14467.g24461.t1"/>
    </source>
</evidence>
<evidence type="ECO:0000256" key="2">
    <source>
        <dbReference type="SAM" id="MobiDB-lite"/>
    </source>
</evidence>
<dbReference type="Proteomes" id="UP000887566">
    <property type="component" value="Unplaced"/>
</dbReference>
<protein>
    <submittedName>
        <fullName evidence="4">Retrotransposon gag domain-containing protein</fullName>
    </submittedName>
</protein>
<dbReference type="InterPro" id="IPR021109">
    <property type="entry name" value="Peptidase_aspartic_dom_sf"/>
</dbReference>
<proteinExistence type="predicted"/>
<dbReference type="WBParaSite" id="PSAMB.scaffold4479size14467.g24461.t1">
    <property type="protein sequence ID" value="PSAMB.scaffold4479size14467.g24461.t1"/>
    <property type="gene ID" value="PSAMB.scaffold4479size14467.g24461"/>
</dbReference>
<keyword evidence="1" id="KW-0175">Coiled coil</keyword>
<feature type="coiled-coil region" evidence="1">
    <location>
        <begin position="134"/>
        <end position="161"/>
    </location>
</feature>
<evidence type="ECO:0000256" key="1">
    <source>
        <dbReference type="SAM" id="Coils"/>
    </source>
</evidence>
<organism evidence="3 4">
    <name type="scientific">Plectus sambesii</name>
    <dbReference type="NCBI Taxonomy" id="2011161"/>
    <lineage>
        <taxon>Eukaryota</taxon>
        <taxon>Metazoa</taxon>
        <taxon>Ecdysozoa</taxon>
        <taxon>Nematoda</taxon>
        <taxon>Chromadorea</taxon>
        <taxon>Plectida</taxon>
        <taxon>Plectina</taxon>
        <taxon>Plectoidea</taxon>
        <taxon>Plectidae</taxon>
        <taxon>Plectus</taxon>
    </lineage>
</organism>
<feature type="compositionally biased region" description="Polar residues" evidence="2">
    <location>
        <begin position="471"/>
        <end position="509"/>
    </location>
</feature>
<feature type="region of interest" description="Disordered" evidence="2">
    <location>
        <begin position="471"/>
        <end position="536"/>
    </location>
</feature>
<feature type="region of interest" description="Disordered" evidence="2">
    <location>
        <begin position="1"/>
        <end position="31"/>
    </location>
</feature>
<feature type="compositionally biased region" description="Basic and acidic residues" evidence="2">
    <location>
        <begin position="16"/>
        <end position="31"/>
    </location>
</feature>
<name>A0A914WPQ4_9BILA</name>
<reference evidence="4" key="1">
    <citation type="submission" date="2022-11" db="UniProtKB">
        <authorList>
            <consortium name="WormBaseParasite"/>
        </authorList>
    </citation>
    <scope>IDENTIFICATION</scope>
</reference>
<sequence>MDGDRHHQGSSPSIEAGERHNVSENDHSIESDHVIALVDTDCVDNERDDTTPGLQTARHDAITVELSTAHGREIDKLQTQLIAREQTVTELNEQLNEMHAERAKMQEQLWDEAEELRRRWSNLATQHNVLYERLQVCEQSLRLKNNELAEAARKIHVLEREREYTEIALTAKVGSRSDQCMGHSDQLHSASVRPEVTQLLSRIKSRSTPVESRPLSPTFHSKVQLPSLVLARETNESVQHPDLVVAALLQQMALTQQTLVASLSSPSFSAHRALDAQAMPRFSGDLLERSFDRWEADFVDFTSLVGASTDQQKLWWLKCALKDLALKYFDNLPTIVRNDYNESMAKLKARFVNTQSLTSAMTVFTSRTMQPDESVMEFGTDLERLSRSALIKMDAESADSMLAAIFSRNILDRWRNASLHEQDSASFEQRFRSAIQEEQRVKAFKALGTDKEGEKNPTDWSNHFYAETRKFSTNPDNASHPNEQTTIASSASDSHTTQIGASPSFSAANRTEPRRSAQVQFQSYKDECRDTDGSPGFHNRILDCPDPSRPHNQSMMRQPNAHAMSADRPSTLSLSTKEMLLQSSAMLLESRDLSTPRPFIDILMGLAGLKQSPLAVSALVDSGCSSSLISFDLCTEYLKMFKGVINAHDVLVDTRLEVRGVLGTPLTVDVALRVPLQYNEYHSECLLYVMREANHPFLLGTDIFPLLGGLNNLLGGVNFAAIMGPTRPIATPDVHVVEARDLIHQAWQVLDSKDAINRKYQTVDPSPKVNAANACFATLSQPQLLHTGRTTISSVDLNNELKFADNEVTYFRSDVGLFQQTGLDCPDAIISPREGKVKLSSKNWLTQPVRLEAGQLIGMAEPGVLSHRHENEVEISLATTAVAANRAKHKPYMNGGWHTYDDAYLLRSQERIDQLHKQIGLNNSNLNDEERRQVRELLMEYADVFARTDDERGENDWYKFIPNHKSTGAMPLSGDDLPSKPYRWLQVLAELNPKIRYRAGTLNVVADALSRHPSSPAMDEEGNESRGRPRAPPRRWRGSRLFHQPSP</sequence>
<dbReference type="CDD" id="cd00303">
    <property type="entry name" value="retropepsin_like"/>
    <property type="match status" value="1"/>
</dbReference>
<accession>A0A914WPQ4</accession>
<feature type="region of interest" description="Disordered" evidence="2">
    <location>
        <begin position="1010"/>
        <end position="1047"/>
    </location>
</feature>
<dbReference type="Gene3D" id="2.40.70.10">
    <property type="entry name" value="Acid Proteases"/>
    <property type="match status" value="1"/>
</dbReference>
<dbReference type="AlphaFoldDB" id="A0A914WPQ4"/>
<keyword evidence="3" id="KW-1185">Reference proteome</keyword>
<evidence type="ECO:0000313" key="3">
    <source>
        <dbReference type="Proteomes" id="UP000887566"/>
    </source>
</evidence>